<keyword evidence="3" id="KW-1185">Reference proteome</keyword>
<dbReference type="SMART" id="SM00406">
    <property type="entry name" value="IGv"/>
    <property type="match status" value="1"/>
</dbReference>
<protein>
    <recommendedName>
        <fullName evidence="1">Immunoglobulin V-set domain-containing protein</fullName>
    </recommendedName>
</protein>
<feature type="non-terminal residue" evidence="2">
    <location>
        <position position="1"/>
    </location>
</feature>
<gene>
    <name evidence="2" type="ORF">XENOCAPTIV_013001</name>
</gene>
<sequence>FCGEVLFVERLEGQSVLVPCHMEPKGSLRPFGLYLRRSWLRPTEVFFKYTQNDPSVNESFRDRVTVSGDPSDHAVNVTISQLRAADTDRYICEFMVERVGSVDEKIQGSTETFLHVIDGEPPFSHSMSLSLLQTIR</sequence>
<dbReference type="PANTHER" id="PTHR15343:SF1">
    <property type="entry name" value="CD7 ANTIGEN-LIKE"/>
    <property type="match status" value="1"/>
</dbReference>
<reference evidence="2 3" key="1">
    <citation type="submission" date="2021-06" db="EMBL/GenBank/DDBJ databases">
        <authorList>
            <person name="Palmer J.M."/>
        </authorList>
    </citation>
    <scope>NUCLEOTIDE SEQUENCE [LARGE SCALE GENOMIC DNA]</scope>
    <source>
        <strain evidence="2 3">XC_2019</strain>
        <tissue evidence="2">Muscle</tissue>
    </source>
</reference>
<dbReference type="EMBL" id="JAHRIN010067490">
    <property type="protein sequence ID" value="MEQ2214579.1"/>
    <property type="molecule type" value="Genomic_DNA"/>
</dbReference>
<evidence type="ECO:0000313" key="2">
    <source>
        <dbReference type="EMBL" id="MEQ2214579.1"/>
    </source>
</evidence>
<dbReference type="Proteomes" id="UP001434883">
    <property type="component" value="Unassembled WGS sequence"/>
</dbReference>
<evidence type="ECO:0000259" key="1">
    <source>
        <dbReference type="SMART" id="SM00406"/>
    </source>
</evidence>
<feature type="domain" description="Immunoglobulin V-set" evidence="1">
    <location>
        <begin position="15"/>
        <end position="94"/>
    </location>
</feature>
<dbReference type="InterPro" id="IPR036179">
    <property type="entry name" value="Ig-like_dom_sf"/>
</dbReference>
<comment type="caution">
    <text evidence="2">The sequence shown here is derived from an EMBL/GenBank/DDBJ whole genome shotgun (WGS) entry which is preliminary data.</text>
</comment>
<dbReference type="Pfam" id="PF07686">
    <property type="entry name" value="V-set"/>
    <property type="match status" value="1"/>
</dbReference>
<accession>A0ABV0S201</accession>
<dbReference type="InterPro" id="IPR039090">
    <property type="entry name" value="CD7"/>
</dbReference>
<evidence type="ECO:0000313" key="3">
    <source>
        <dbReference type="Proteomes" id="UP001434883"/>
    </source>
</evidence>
<dbReference type="Gene3D" id="2.60.40.10">
    <property type="entry name" value="Immunoglobulins"/>
    <property type="match status" value="1"/>
</dbReference>
<proteinExistence type="predicted"/>
<dbReference type="SUPFAM" id="SSF48726">
    <property type="entry name" value="Immunoglobulin"/>
    <property type="match status" value="1"/>
</dbReference>
<dbReference type="PANTHER" id="PTHR15343">
    <property type="entry name" value="CD7"/>
    <property type="match status" value="1"/>
</dbReference>
<organism evidence="2 3">
    <name type="scientific">Xenoophorus captivus</name>
    <dbReference type="NCBI Taxonomy" id="1517983"/>
    <lineage>
        <taxon>Eukaryota</taxon>
        <taxon>Metazoa</taxon>
        <taxon>Chordata</taxon>
        <taxon>Craniata</taxon>
        <taxon>Vertebrata</taxon>
        <taxon>Euteleostomi</taxon>
        <taxon>Actinopterygii</taxon>
        <taxon>Neopterygii</taxon>
        <taxon>Teleostei</taxon>
        <taxon>Neoteleostei</taxon>
        <taxon>Acanthomorphata</taxon>
        <taxon>Ovalentaria</taxon>
        <taxon>Atherinomorphae</taxon>
        <taxon>Cyprinodontiformes</taxon>
        <taxon>Goodeidae</taxon>
        <taxon>Xenoophorus</taxon>
    </lineage>
</organism>
<name>A0ABV0S201_9TELE</name>
<dbReference type="InterPro" id="IPR013106">
    <property type="entry name" value="Ig_V-set"/>
</dbReference>
<dbReference type="InterPro" id="IPR013783">
    <property type="entry name" value="Ig-like_fold"/>
</dbReference>